<dbReference type="AlphaFoldDB" id="A0A1V2UDV5"/>
<dbReference type="OrthoDB" id="9805416at2"/>
<reference evidence="7 11" key="3">
    <citation type="submission" date="2020-04" db="EMBL/GenBank/DDBJ databases">
        <authorList>
            <person name="Abaymova A."/>
            <person name="Teymurazov M."/>
            <person name="Tazyna O."/>
            <person name="Chatushin Y."/>
            <person name="Svetoch E."/>
            <person name="Pereligyn V."/>
            <person name="Pohylenko V."/>
            <person name="Platonov M."/>
            <person name="Kartsev N."/>
            <person name="Skryabin Y."/>
            <person name="Sizova A."/>
            <person name="Solomentsev V."/>
            <person name="Kislichkina A."/>
            <person name="Bogun A."/>
        </authorList>
    </citation>
    <scope>NUCLEOTIDE SEQUENCE [LARGE SCALE GENOMIC DNA]</scope>
    <source>
        <strain evidence="7">SCPM-O-B-8398</strain>
        <strain evidence="11">SCPM-O-B-8398 (E28)</strain>
    </source>
</reference>
<dbReference type="Pfam" id="PF02826">
    <property type="entry name" value="2-Hacid_dh_C"/>
    <property type="match status" value="1"/>
</dbReference>
<evidence type="ECO:0000313" key="11">
    <source>
        <dbReference type="Proteomes" id="UP000557857"/>
    </source>
</evidence>
<feature type="domain" description="D-isomer specific 2-hydroxyacid dehydrogenase catalytic" evidence="4">
    <location>
        <begin position="8"/>
        <end position="331"/>
    </location>
</feature>
<dbReference type="Proteomes" id="UP000509460">
    <property type="component" value="Chromosome"/>
</dbReference>
<dbReference type="PANTHER" id="PTHR43026:SF1">
    <property type="entry name" value="2-HYDROXYACID DEHYDROGENASE HOMOLOG 1-RELATED"/>
    <property type="match status" value="1"/>
</dbReference>
<organism evidence="8 9">
    <name type="scientific">Enterococcus mundtii</name>
    <dbReference type="NCBI Taxonomy" id="53346"/>
    <lineage>
        <taxon>Bacteria</taxon>
        <taxon>Bacillati</taxon>
        <taxon>Bacillota</taxon>
        <taxon>Bacilli</taxon>
        <taxon>Lactobacillales</taxon>
        <taxon>Enterococcaceae</taxon>
        <taxon>Enterococcus</taxon>
    </lineage>
</organism>
<evidence type="ECO:0000313" key="8">
    <source>
        <dbReference type="EMBL" id="ONN41126.1"/>
    </source>
</evidence>
<evidence type="ECO:0000259" key="5">
    <source>
        <dbReference type="Pfam" id="PF02826"/>
    </source>
</evidence>
<gene>
    <name evidence="8" type="ORF">BTN92_13740</name>
    <name evidence="6" type="ORF">EM151A_1102</name>
    <name evidence="7" type="ORF">HI921_06445</name>
</gene>
<dbReference type="InterPro" id="IPR006140">
    <property type="entry name" value="D-isomer_DH_NAD-bd"/>
</dbReference>
<evidence type="ECO:0000256" key="2">
    <source>
        <dbReference type="ARBA" id="ARBA00023027"/>
    </source>
</evidence>
<dbReference type="Pfam" id="PF00389">
    <property type="entry name" value="2-Hacid_dh"/>
    <property type="match status" value="1"/>
</dbReference>
<sequence length="338" mass="37627">MKNLNVVCYGVRPAERSLFQQLNVHGFNLKLVEDLLNETNYAEAKGMDAIIVRGNCLANRMNIERFAQFGIRFLLTRTVGTNHIDLMAAHDHGMQVAYVPFYSPNAIAELSVTLAMMLLRRTTHTTNKTAAYNFTIDRFMFSKEVRNCTVGIVGVGNIGLTEAKLFKGLGATVIGNDLYPSEEAKAFIEFKSLDDLLAESDIVSIHIPYIPGKNERFINKDFIEKMKDDAILINTARGELQDNQAILDALTSKKLSGFGTDVLPNEALIFNKNFDEDPLLIDATAKALIDMYPRVIITPHIGSNTDEAVSNMIETSFDNLYKMFNQLDCANTLPTQAG</sequence>
<reference evidence="6 10" key="2">
    <citation type="submission" date="2019-07" db="EMBL/GenBank/DDBJ databases">
        <title>antibiotic susceptibility of plant-derived lactic acid bacteria.</title>
        <authorList>
            <person name="Sugiyama M."/>
            <person name="Noda M."/>
        </authorList>
    </citation>
    <scope>NUCLEOTIDE SEQUENCE [LARGE SCALE GENOMIC DNA]</scope>
    <source>
        <strain evidence="6 10">15-1A</strain>
    </source>
</reference>
<reference evidence="8 9" key="1">
    <citation type="submission" date="2016-12" db="EMBL/GenBank/DDBJ databases">
        <authorList>
            <person name="Song W.-J."/>
            <person name="Kurnit D.M."/>
        </authorList>
    </citation>
    <scope>NUCLEOTIDE SEQUENCE [LARGE SCALE GENOMIC DNA]</scope>
    <source>
        <strain evidence="8 9">CGB1038-1_S1</strain>
    </source>
</reference>
<evidence type="ECO:0000313" key="9">
    <source>
        <dbReference type="Proteomes" id="UP000189299"/>
    </source>
</evidence>
<dbReference type="EMBL" id="JABCAG010000014">
    <property type="protein sequence ID" value="NMP58107.1"/>
    <property type="molecule type" value="Genomic_DNA"/>
</dbReference>
<dbReference type="SUPFAM" id="SSF51735">
    <property type="entry name" value="NAD(P)-binding Rossmann-fold domains"/>
    <property type="match status" value="1"/>
</dbReference>
<feature type="domain" description="D-isomer specific 2-hydroxyacid dehydrogenase NAD-binding" evidence="5">
    <location>
        <begin position="113"/>
        <end position="302"/>
    </location>
</feature>
<evidence type="ECO:0000313" key="10">
    <source>
        <dbReference type="Proteomes" id="UP000509460"/>
    </source>
</evidence>
<evidence type="ECO:0000313" key="7">
    <source>
        <dbReference type="EMBL" id="NMP58107.1"/>
    </source>
</evidence>
<dbReference type="SUPFAM" id="SSF52283">
    <property type="entry name" value="Formate/glycerate dehydrogenase catalytic domain-like"/>
    <property type="match status" value="1"/>
</dbReference>
<dbReference type="Proteomes" id="UP000189299">
    <property type="component" value="Unassembled WGS sequence"/>
</dbReference>
<dbReference type="GO" id="GO:0051287">
    <property type="term" value="F:NAD binding"/>
    <property type="evidence" value="ECO:0007669"/>
    <property type="project" value="InterPro"/>
</dbReference>
<evidence type="ECO:0000259" key="4">
    <source>
        <dbReference type="Pfam" id="PF00389"/>
    </source>
</evidence>
<dbReference type="Gene3D" id="3.40.50.720">
    <property type="entry name" value="NAD(P)-binding Rossmann-like Domain"/>
    <property type="match status" value="2"/>
</dbReference>
<dbReference type="InterPro" id="IPR058205">
    <property type="entry name" value="D-LDH-like"/>
</dbReference>
<keyword evidence="2" id="KW-0520">NAD</keyword>
<accession>A0A1V2UDV5</accession>
<protein>
    <submittedName>
        <fullName evidence="8">Lactate dehydrogenase</fullName>
    </submittedName>
</protein>
<dbReference type="RefSeq" id="WP_077151977.1">
    <property type="nucleotide sequence ID" value="NZ_AP019810.1"/>
</dbReference>
<dbReference type="EMBL" id="AP019810">
    <property type="protein sequence ID" value="BBM14338.1"/>
    <property type="molecule type" value="Genomic_DNA"/>
</dbReference>
<dbReference type="STRING" id="53346.A5802_002175"/>
<dbReference type="InterPro" id="IPR036291">
    <property type="entry name" value="NAD(P)-bd_dom_sf"/>
</dbReference>
<keyword evidence="3" id="KW-0560">Oxidoreductase</keyword>
<dbReference type="PANTHER" id="PTHR43026">
    <property type="entry name" value="2-HYDROXYACID DEHYDROGENASE HOMOLOG 1-RELATED"/>
    <property type="match status" value="1"/>
</dbReference>
<evidence type="ECO:0000313" key="6">
    <source>
        <dbReference type="EMBL" id="BBM14338.1"/>
    </source>
</evidence>
<evidence type="ECO:0000256" key="1">
    <source>
        <dbReference type="ARBA" id="ARBA00005854"/>
    </source>
</evidence>
<comment type="similarity">
    <text evidence="1 3">Belongs to the D-isomer specific 2-hydroxyacid dehydrogenase family.</text>
</comment>
<dbReference type="EMBL" id="MSTR01000016">
    <property type="protein sequence ID" value="ONN41126.1"/>
    <property type="molecule type" value="Genomic_DNA"/>
</dbReference>
<evidence type="ECO:0000256" key="3">
    <source>
        <dbReference type="RuleBase" id="RU003719"/>
    </source>
</evidence>
<dbReference type="GO" id="GO:0008720">
    <property type="term" value="F:D-lactate dehydrogenase (NAD+) activity"/>
    <property type="evidence" value="ECO:0007669"/>
    <property type="project" value="TreeGrafter"/>
</dbReference>
<dbReference type="InterPro" id="IPR006139">
    <property type="entry name" value="D-isomer_2_OHA_DH_cat_dom"/>
</dbReference>
<name>A0A1V2UDV5_ENTMU</name>
<proteinExistence type="inferred from homology"/>
<dbReference type="Proteomes" id="UP000557857">
    <property type="component" value="Unassembled WGS sequence"/>
</dbReference>